<dbReference type="EMBL" id="JAWJWE010000003">
    <property type="protein sequence ID" value="KAK6639399.1"/>
    <property type="molecule type" value="Genomic_DNA"/>
</dbReference>
<sequence length="101" mass="11343">MPGKTAPRYQNMKVWKRIADNNGVELQNVPGGWKFWVGGKKLKRKAAQRFWKDATEDSGDDFCSGGDSSKIHGTFQIMNDISVISDGPPWRTNQTEIVAED</sequence>
<organism evidence="1 2">
    <name type="scientific">Polyplax serrata</name>
    <name type="common">Common mouse louse</name>
    <dbReference type="NCBI Taxonomy" id="468196"/>
    <lineage>
        <taxon>Eukaryota</taxon>
        <taxon>Metazoa</taxon>
        <taxon>Ecdysozoa</taxon>
        <taxon>Arthropoda</taxon>
        <taxon>Hexapoda</taxon>
        <taxon>Insecta</taxon>
        <taxon>Pterygota</taxon>
        <taxon>Neoptera</taxon>
        <taxon>Paraneoptera</taxon>
        <taxon>Psocodea</taxon>
        <taxon>Troctomorpha</taxon>
        <taxon>Phthiraptera</taxon>
        <taxon>Anoplura</taxon>
        <taxon>Polyplacidae</taxon>
        <taxon>Polyplax</taxon>
    </lineage>
</organism>
<comment type="caution">
    <text evidence="1">The sequence shown here is derived from an EMBL/GenBank/DDBJ whole genome shotgun (WGS) entry which is preliminary data.</text>
</comment>
<reference evidence="1 2" key="1">
    <citation type="submission" date="2023-10" db="EMBL/GenBank/DDBJ databases">
        <title>Genomes of two closely related lineages of the louse Polyplax serrata with different host specificities.</title>
        <authorList>
            <person name="Martinu J."/>
            <person name="Tarabai H."/>
            <person name="Stefka J."/>
            <person name="Hypsa V."/>
        </authorList>
    </citation>
    <scope>NUCLEOTIDE SEQUENCE [LARGE SCALE GENOMIC DNA]</scope>
    <source>
        <strain evidence="1">HR10_N</strain>
    </source>
</reference>
<dbReference type="Proteomes" id="UP001372834">
    <property type="component" value="Unassembled WGS sequence"/>
</dbReference>
<gene>
    <name evidence="1" type="ORF">RUM43_007672</name>
</gene>
<evidence type="ECO:0000313" key="1">
    <source>
        <dbReference type="EMBL" id="KAK6639399.1"/>
    </source>
</evidence>
<protein>
    <submittedName>
        <fullName evidence="1">Uncharacterized protein</fullName>
    </submittedName>
</protein>
<name>A0AAN8P2A3_POLSC</name>
<proteinExistence type="predicted"/>
<evidence type="ECO:0000313" key="2">
    <source>
        <dbReference type="Proteomes" id="UP001372834"/>
    </source>
</evidence>
<accession>A0AAN8P2A3</accession>
<dbReference type="AlphaFoldDB" id="A0AAN8P2A3"/>